<dbReference type="OMA" id="WAGTSKK"/>
<evidence type="ECO:0000259" key="3">
    <source>
        <dbReference type="Pfam" id="PF14739"/>
    </source>
</evidence>
<sequence length="419" mass="47467">MERAAASGPRPGAPSQAIKNVLPLTEDSLPGVPRDAPAWVTSLKTELPSDLELSEEQRLQISKELVDLQITTHRLREQHETEIFELKSEVLRLENRVLELELHGDHAASAKTDPGHLQAFAQELEQKARDQEHSNHRILQAQPKDFQAPENKLQKLGNGLQGEMKWMLEQHGARQQALEMRVAALGQQLQGAQEEARTAGQRLAAQAVALSTCQGQLRQAEAENARLQLQLKKMNEEYTIRLQRYSRALVEYADGTSQAPTGVALRTFLETTLEDIRAAHHSREQQLARAARVYRKRLADLSQRHEELLGAHRAPGKPKATSDEVTSNLEPLPLRLVTQLQKLQAYHRGLSALFFFPQKRPDEASQGSASEPQSLEAESWPQIHQKLRDFYHSTQVVRGQEPRWLRHNFLSFRSMWTST</sequence>
<dbReference type="AlphaFoldDB" id="G1NUR4"/>
<dbReference type="eggNOG" id="ENOG502R5JQ">
    <property type="taxonomic scope" value="Eukaryota"/>
</dbReference>
<dbReference type="InParanoid" id="G1NUR4"/>
<feature type="coiled-coil region" evidence="1">
    <location>
        <begin position="175"/>
        <end position="237"/>
    </location>
</feature>
<keyword evidence="5" id="KW-1185">Reference proteome</keyword>
<protein>
    <submittedName>
        <fullName evidence="4">Coiled-coil domain containing 78</fullName>
    </submittedName>
</protein>
<accession>G1NUR4</accession>
<gene>
    <name evidence="4" type="primary">CCDC78</name>
</gene>
<dbReference type="GO" id="GO:0005737">
    <property type="term" value="C:cytoplasm"/>
    <property type="evidence" value="ECO:0007669"/>
    <property type="project" value="TreeGrafter"/>
</dbReference>
<name>G1NUR4_MYOLU</name>
<proteinExistence type="predicted"/>
<dbReference type="Ensembl" id="ENSMLUT00000001064.2">
    <property type="protein sequence ID" value="ENSMLUP00000000973.2"/>
    <property type="gene ID" value="ENSMLUG00000001068.2"/>
</dbReference>
<dbReference type="HOGENOM" id="CLU_032909_0_0_1"/>
<dbReference type="InterPro" id="IPR029329">
    <property type="entry name" value="DUF4472"/>
</dbReference>
<feature type="domain" description="DUF4472" evidence="3">
    <location>
        <begin position="54"/>
        <end position="160"/>
    </location>
</feature>
<evidence type="ECO:0000256" key="2">
    <source>
        <dbReference type="SAM" id="MobiDB-lite"/>
    </source>
</evidence>
<organism evidence="4 5">
    <name type="scientific">Myotis lucifugus</name>
    <name type="common">Little brown bat</name>
    <dbReference type="NCBI Taxonomy" id="59463"/>
    <lineage>
        <taxon>Eukaryota</taxon>
        <taxon>Metazoa</taxon>
        <taxon>Chordata</taxon>
        <taxon>Craniata</taxon>
        <taxon>Vertebrata</taxon>
        <taxon>Euteleostomi</taxon>
        <taxon>Mammalia</taxon>
        <taxon>Eutheria</taxon>
        <taxon>Laurasiatheria</taxon>
        <taxon>Chiroptera</taxon>
        <taxon>Yangochiroptera</taxon>
        <taxon>Vespertilionidae</taxon>
        <taxon>Myotis</taxon>
    </lineage>
</organism>
<reference evidence="4" key="3">
    <citation type="submission" date="2025-09" db="UniProtKB">
        <authorList>
            <consortium name="Ensembl"/>
        </authorList>
    </citation>
    <scope>IDENTIFICATION</scope>
</reference>
<dbReference type="Proteomes" id="UP000001074">
    <property type="component" value="Unassembled WGS sequence"/>
</dbReference>
<evidence type="ECO:0000256" key="1">
    <source>
        <dbReference type="SAM" id="Coils"/>
    </source>
</evidence>
<dbReference type="GeneTree" id="ENSGT00390000013678"/>
<dbReference type="EMBL" id="AAPE02047849">
    <property type="status" value="NOT_ANNOTATED_CDS"/>
    <property type="molecule type" value="Genomic_DNA"/>
</dbReference>
<dbReference type="InterPro" id="IPR039873">
    <property type="entry name" value="CCDC78"/>
</dbReference>
<evidence type="ECO:0000313" key="5">
    <source>
        <dbReference type="Proteomes" id="UP000001074"/>
    </source>
</evidence>
<dbReference type="STRING" id="59463.ENSMLUP00000000973"/>
<dbReference type="FunCoup" id="G1NUR4">
    <property type="interactions" value="152"/>
</dbReference>
<dbReference type="PANTHER" id="PTHR22106:SF5">
    <property type="entry name" value="COILED-COIL DOMAIN-CONTAINING PROTEIN 78"/>
    <property type="match status" value="1"/>
</dbReference>
<feature type="region of interest" description="Disordered" evidence="2">
    <location>
        <begin position="307"/>
        <end position="326"/>
    </location>
</feature>
<dbReference type="EMBL" id="AAPE02047848">
    <property type="status" value="NOT_ANNOTATED_CDS"/>
    <property type="molecule type" value="Genomic_DNA"/>
</dbReference>
<reference evidence="4 5" key="1">
    <citation type="journal article" date="2011" name="Nature">
        <title>A high-resolution map of human evolutionary constraint using 29 mammals.</title>
        <authorList>
            <person name="Lindblad-Toh K."/>
            <person name="Garber M."/>
            <person name="Zuk O."/>
            <person name="Lin M.F."/>
            <person name="Parker B.J."/>
            <person name="Washietl S."/>
            <person name="Kheradpour P."/>
            <person name="Ernst J."/>
            <person name="Jordan G."/>
            <person name="Mauceli E."/>
            <person name="Ward L.D."/>
            <person name="Lowe C.B."/>
            <person name="Holloway A.K."/>
            <person name="Clamp M."/>
            <person name="Gnerre S."/>
            <person name="Alfoldi J."/>
            <person name="Beal K."/>
            <person name="Chang J."/>
            <person name="Clawson H."/>
            <person name="Cuff J."/>
            <person name="Di Palma F."/>
            <person name="Fitzgerald S."/>
            <person name="Flicek P."/>
            <person name="Guttman M."/>
            <person name="Hubisz M.J."/>
            <person name="Jaffe D.B."/>
            <person name="Jungreis I."/>
            <person name="Kent W.J."/>
            <person name="Kostka D."/>
            <person name="Lara M."/>
            <person name="Martins A.L."/>
            <person name="Massingham T."/>
            <person name="Moltke I."/>
            <person name="Raney B.J."/>
            <person name="Rasmussen M.D."/>
            <person name="Robinson J."/>
            <person name="Stark A."/>
            <person name="Vilella A.J."/>
            <person name="Wen J."/>
            <person name="Xie X."/>
            <person name="Zody M.C."/>
            <person name="Baldwin J."/>
            <person name="Bloom T."/>
            <person name="Chin C.W."/>
            <person name="Heiman D."/>
            <person name="Nicol R."/>
            <person name="Nusbaum C."/>
            <person name="Young S."/>
            <person name="Wilkinson J."/>
            <person name="Worley K.C."/>
            <person name="Kovar C.L."/>
            <person name="Muzny D.M."/>
            <person name="Gibbs R.A."/>
            <person name="Cree A."/>
            <person name="Dihn H.H."/>
            <person name="Fowler G."/>
            <person name="Jhangiani S."/>
            <person name="Joshi V."/>
            <person name="Lee S."/>
            <person name="Lewis L.R."/>
            <person name="Nazareth L.V."/>
            <person name="Okwuonu G."/>
            <person name="Santibanez J."/>
            <person name="Warren W.C."/>
            <person name="Mardis E.R."/>
            <person name="Weinstock G.M."/>
            <person name="Wilson R.K."/>
            <person name="Delehaunty K."/>
            <person name="Dooling D."/>
            <person name="Fronik C."/>
            <person name="Fulton L."/>
            <person name="Fulton B."/>
            <person name="Graves T."/>
            <person name="Minx P."/>
            <person name="Sodergren E."/>
            <person name="Birney E."/>
            <person name="Margulies E.H."/>
            <person name="Herrero J."/>
            <person name="Green E.D."/>
            <person name="Haussler D."/>
            <person name="Siepel A."/>
            <person name="Goldman N."/>
            <person name="Pollard K.S."/>
            <person name="Pedersen J.S."/>
            <person name="Lander E.S."/>
            <person name="Kellis M."/>
        </authorList>
    </citation>
    <scope>NUCLEOTIDE SEQUENCE [LARGE SCALE GENOMIC DNA]</scope>
</reference>
<keyword evidence="1" id="KW-0175">Coiled coil</keyword>
<evidence type="ECO:0000313" key="4">
    <source>
        <dbReference type="Ensembl" id="ENSMLUP00000000973.2"/>
    </source>
</evidence>
<feature type="coiled-coil region" evidence="1">
    <location>
        <begin position="76"/>
        <end position="141"/>
    </location>
</feature>
<dbReference type="PANTHER" id="PTHR22106">
    <property type="entry name" value="COILED-COIL DOMAIN-CONTAINING PROTEIN 78"/>
    <property type="match status" value="1"/>
</dbReference>
<dbReference type="Pfam" id="PF14739">
    <property type="entry name" value="DUF4472"/>
    <property type="match status" value="1"/>
</dbReference>
<reference evidence="4" key="2">
    <citation type="submission" date="2025-08" db="UniProtKB">
        <authorList>
            <consortium name="Ensembl"/>
        </authorList>
    </citation>
    <scope>IDENTIFICATION</scope>
</reference>